<dbReference type="Gene3D" id="3.40.50.150">
    <property type="entry name" value="Vaccinia Virus protein VP39"/>
    <property type="match status" value="1"/>
</dbReference>
<dbReference type="Pfam" id="PF05175">
    <property type="entry name" value="MTS"/>
    <property type="match status" value="1"/>
</dbReference>
<dbReference type="InterPro" id="IPR052190">
    <property type="entry name" value="Euk-Arch_PrmC-MTase"/>
</dbReference>
<dbReference type="InterPro" id="IPR007848">
    <property type="entry name" value="Small_mtfrase_dom"/>
</dbReference>
<dbReference type="Proteomes" id="UP000078550">
    <property type="component" value="Unassembled WGS sequence"/>
</dbReference>
<proteinExistence type="inferred from homology"/>
<dbReference type="InterPro" id="IPR002052">
    <property type="entry name" value="DNA_methylase_N6_adenine_CS"/>
</dbReference>
<dbReference type="GO" id="GO:0008276">
    <property type="term" value="F:protein methyltransferase activity"/>
    <property type="evidence" value="ECO:0007669"/>
    <property type="project" value="TreeGrafter"/>
</dbReference>
<evidence type="ECO:0000256" key="1">
    <source>
        <dbReference type="ARBA" id="ARBA00006149"/>
    </source>
</evidence>
<name>A0A1A8ZRN9_PLAOA</name>
<dbReference type="GO" id="GO:0003676">
    <property type="term" value="F:nucleic acid binding"/>
    <property type="evidence" value="ECO:0007669"/>
    <property type="project" value="InterPro"/>
</dbReference>
<keyword evidence="3 7" id="KW-0808">Transferase</keyword>
<keyword evidence="4" id="KW-0949">S-adenosyl-L-methionine</keyword>
<protein>
    <submittedName>
        <fullName evidence="7">Methyltransferase-like protein, putative</fullName>
    </submittedName>
</protein>
<evidence type="ECO:0000259" key="5">
    <source>
        <dbReference type="Pfam" id="PF05175"/>
    </source>
</evidence>
<evidence type="ECO:0000313" key="7">
    <source>
        <dbReference type="EMBL" id="SBT46775.1"/>
    </source>
</evidence>
<dbReference type="PRINTS" id="PR00507">
    <property type="entry name" value="N12N6MTFRASE"/>
</dbReference>
<dbReference type="AlphaFoldDB" id="A0A1A8ZRN9"/>
<comment type="similarity">
    <text evidence="1">Belongs to the eukaryotic/archaeal PrmC-related family.</text>
</comment>
<evidence type="ECO:0000313" key="6">
    <source>
        <dbReference type="EMBL" id="SBT43017.1"/>
    </source>
</evidence>
<dbReference type="CDD" id="cd02440">
    <property type="entry name" value="AdoMet_MTases"/>
    <property type="match status" value="1"/>
</dbReference>
<dbReference type="InterPro" id="IPR029063">
    <property type="entry name" value="SAM-dependent_MTases_sf"/>
</dbReference>
<keyword evidence="2 7" id="KW-0489">Methyltransferase</keyword>
<dbReference type="GO" id="GO:0032259">
    <property type="term" value="P:methylation"/>
    <property type="evidence" value="ECO:0007669"/>
    <property type="project" value="UniProtKB-KW"/>
</dbReference>
<dbReference type="PROSITE" id="PS00092">
    <property type="entry name" value="N6_MTASE"/>
    <property type="match status" value="1"/>
</dbReference>
<reference evidence="7" key="2">
    <citation type="submission" date="2016-05" db="EMBL/GenBank/DDBJ databases">
        <authorList>
            <person name="Lavstsen T."/>
            <person name="Jespersen J.S."/>
        </authorList>
    </citation>
    <scope>NUCLEOTIDE SEQUENCE [LARGE SCALE GENOMIC DNA]</scope>
</reference>
<dbReference type="PANTHER" id="PTHR45875:SF1">
    <property type="entry name" value="METHYLTRANSFERASE N6AMT1"/>
    <property type="match status" value="1"/>
</dbReference>
<sequence>MPASEEFKINFDYLYRNEGIRKNVYLPGSDTFAFIEALKDEVESFTQDINVALEMGSGSGYLILSMYELLLNRNIKIGVLYCVDINKDACSCVRNIANENKIANVEIINADLFNNIRKCGQFDLIIFNPPYVATEQEEMNRTDIVASYAGGEHGREVILKFLLSVYDYVSDNGVIYILLEKNNMPHETMNSEQITNKFHCTQIKEKRTLNETIFIYKLGKKLQ</sequence>
<dbReference type="PANTHER" id="PTHR45875">
    <property type="entry name" value="METHYLTRANSFERASE N6AMT1"/>
    <property type="match status" value="1"/>
</dbReference>
<evidence type="ECO:0000256" key="4">
    <source>
        <dbReference type="ARBA" id="ARBA00022691"/>
    </source>
</evidence>
<evidence type="ECO:0000313" key="9">
    <source>
        <dbReference type="Proteomes" id="UP000078555"/>
    </source>
</evidence>
<dbReference type="SUPFAM" id="SSF53335">
    <property type="entry name" value="S-adenosyl-L-methionine-dependent methyltransferases"/>
    <property type="match status" value="1"/>
</dbReference>
<accession>A0A1A8ZRN9</accession>
<gene>
    <name evidence="7" type="ORF">POVWA1_054390</name>
    <name evidence="6" type="ORF">POVWA2_045240</name>
</gene>
<reference evidence="8 9" key="1">
    <citation type="submission" date="2016-05" db="EMBL/GenBank/DDBJ databases">
        <authorList>
            <person name="Naeem Raeece"/>
        </authorList>
    </citation>
    <scope>NUCLEOTIDE SEQUENCE [LARGE SCALE GENOMIC DNA]</scope>
</reference>
<feature type="domain" description="Methyltransferase small" evidence="5">
    <location>
        <begin position="50"/>
        <end position="140"/>
    </location>
</feature>
<dbReference type="EMBL" id="FLRE01000165">
    <property type="protein sequence ID" value="SBT43017.1"/>
    <property type="molecule type" value="Genomic_DNA"/>
</dbReference>
<dbReference type="GO" id="GO:0008757">
    <property type="term" value="F:S-adenosylmethionine-dependent methyltransferase activity"/>
    <property type="evidence" value="ECO:0007669"/>
    <property type="project" value="TreeGrafter"/>
</dbReference>
<organism evidence="7 9">
    <name type="scientific">Plasmodium ovale wallikeri</name>
    <dbReference type="NCBI Taxonomy" id="864142"/>
    <lineage>
        <taxon>Eukaryota</taxon>
        <taxon>Sar</taxon>
        <taxon>Alveolata</taxon>
        <taxon>Apicomplexa</taxon>
        <taxon>Aconoidasida</taxon>
        <taxon>Haemosporida</taxon>
        <taxon>Plasmodiidae</taxon>
        <taxon>Plasmodium</taxon>
        <taxon>Plasmodium (Plasmodium)</taxon>
    </lineage>
</organism>
<dbReference type="GO" id="GO:0035657">
    <property type="term" value="C:eRF1 methyltransferase complex"/>
    <property type="evidence" value="ECO:0007669"/>
    <property type="project" value="TreeGrafter"/>
</dbReference>
<keyword evidence="9" id="KW-1185">Reference proteome</keyword>
<evidence type="ECO:0000256" key="2">
    <source>
        <dbReference type="ARBA" id="ARBA00022603"/>
    </source>
</evidence>
<evidence type="ECO:0000313" key="8">
    <source>
        <dbReference type="Proteomes" id="UP000078550"/>
    </source>
</evidence>
<dbReference type="Proteomes" id="UP000078555">
    <property type="component" value="Unassembled WGS sequence"/>
</dbReference>
<evidence type="ECO:0000256" key="3">
    <source>
        <dbReference type="ARBA" id="ARBA00022679"/>
    </source>
</evidence>
<dbReference type="EMBL" id="FLRD01000142">
    <property type="protein sequence ID" value="SBT46775.1"/>
    <property type="molecule type" value="Genomic_DNA"/>
</dbReference>